<gene>
    <name evidence="1" type="ORF">KDK67_04905</name>
</gene>
<dbReference type="EMBL" id="JAGSOI010000013">
    <property type="protein sequence ID" value="MCM1986342.1"/>
    <property type="molecule type" value="Genomic_DNA"/>
</dbReference>
<name>A0A9E4ZET4_9EURY</name>
<evidence type="ECO:0000313" key="1">
    <source>
        <dbReference type="EMBL" id="MCM1986342.1"/>
    </source>
</evidence>
<comment type="caution">
    <text evidence="1">The sequence shown here is derived from an EMBL/GenBank/DDBJ whole genome shotgun (WGS) entry which is preliminary data.</text>
</comment>
<sequence>MNYKIILVILFILFSSSGICFANETNILSNYYSSTAIGETNQTMSSIDSVFMGLTDPNSTHYNPYVLKTYGDIPAIENKDQLAIFTTKIREIRENSFEEIEPYMYPSGPIVTFGSHPSKGYFQIELYGRLETKDDYYSNYDFDCIYLILKEHAKESEIDKFPVVFTITDDTQLVGFSDWYDEESYLLINSTNLPQSVYTLQRLEGQNLNDSTIIGSPIYDPDVIVGYGAVPKMEYILLSNYTGKLRAINNKISGQMKIFEYPSGPIKSYSVHSSNGYLIVNVTSVSNQEELNDIYNLIQVKAMDEGIESIPVLFINDSEEGLDSNESTFLNKISGKVSVISSFIRSLISIFDL</sequence>
<dbReference type="Proteomes" id="UP001056766">
    <property type="component" value="Unassembled WGS sequence"/>
</dbReference>
<keyword evidence="2" id="KW-1185">Reference proteome</keyword>
<reference evidence="1" key="1">
    <citation type="journal article" date="2021" name="mSystems">
        <title>Bacteria and Archaea Synergistically Convert Glycine Betaine to Biogenic Methane in the Formosa Cold Seep of the South China Sea.</title>
        <authorList>
            <person name="Li L."/>
            <person name="Zhang W."/>
            <person name="Zhang S."/>
            <person name="Song L."/>
            <person name="Sun Q."/>
            <person name="Zhang H."/>
            <person name="Xiang H."/>
            <person name="Dong X."/>
        </authorList>
    </citation>
    <scope>NUCLEOTIDE SEQUENCE</scope>
    <source>
        <strain evidence="1">LLY</strain>
    </source>
</reference>
<evidence type="ECO:0000313" key="2">
    <source>
        <dbReference type="Proteomes" id="UP001056766"/>
    </source>
</evidence>
<proteinExistence type="predicted"/>
<reference evidence="1" key="2">
    <citation type="submission" date="2021-04" db="EMBL/GenBank/DDBJ databases">
        <authorList>
            <person name="Dong X."/>
        </authorList>
    </citation>
    <scope>NUCLEOTIDE SEQUENCE</scope>
    <source>
        <strain evidence="1">LLY</strain>
    </source>
</reference>
<accession>A0A9E4ZET4</accession>
<protein>
    <submittedName>
        <fullName evidence="1">Uncharacterized protein</fullName>
    </submittedName>
</protein>
<dbReference type="RefSeq" id="WP_250867725.1">
    <property type="nucleotide sequence ID" value="NZ_JAGSOI010000013.1"/>
</dbReference>
<organism evidence="1 2">
    <name type="scientific">Methanococcoides seepicolus</name>
    <dbReference type="NCBI Taxonomy" id="2828780"/>
    <lineage>
        <taxon>Archaea</taxon>
        <taxon>Methanobacteriati</taxon>
        <taxon>Methanobacteriota</taxon>
        <taxon>Stenosarchaea group</taxon>
        <taxon>Methanomicrobia</taxon>
        <taxon>Methanosarcinales</taxon>
        <taxon>Methanosarcinaceae</taxon>
        <taxon>Methanococcoides</taxon>
    </lineage>
</organism>
<dbReference type="AlphaFoldDB" id="A0A9E4ZET4"/>